<evidence type="ECO:0000259" key="2">
    <source>
        <dbReference type="Pfam" id="PF02350"/>
    </source>
</evidence>
<gene>
    <name evidence="3" type="primary">wecB</name>
    <name evidence="3" type="ORF">NK662_07250</name>
</gene>
<protein>
    <submittedName>
        <fullName evidence="3">UDP-N-acetylglucosamine 2-epimerase (Non-hydrolyzing)</fullName>
        <ecNumber evidence="3">5.1.3.14</ecNumber>
    </submittedName>
</protein>
<dbReference type="SUPFAM" id="SSF53756">
    <property type="entry name" value="UDP-Glycosyltransferase/glycogen phosphorylase"/>
    <property type="match status" value="1"/>
</dbReference>
<accession>A0AA42BP30</accession>
<evidence type="ECO:0000313" key="3">
    <source>
        <dbReference type="EMBL" id="MCP8968337.1"/>
    </source>
</evidence>
<evidence type="ECO:0000313" key="4">
    <source>
        <dbReference type="Proteomes" id="UP001156102"/>
    </source>
</evidence>
<name>A0AA42BP30_9BACI</name>
<dbReference type="NCBIfam" id="TIGR00236">
    <property type="entry name" value="wecB"/>
    <property type="match status" value="1"/>
</dbReference>
<dbReference type="Proteomes" id="UP001156102">
    <property type="component" value="Unassembled WGS sequence"/>
</dbReference>
<dbReference type="CDD" id="cd03786">
    <property type="entry name" value="GTB_UDP-GlcNAc_2-Epimerase"/>
    <property type="match status" value="1"/>
</dbReference>
<evidence type="ECO:0000256" key="1">
    <source>
        <dbReference type="RuleBase" id="RU003513"/>
    </source>
</evidence>
<dbReference type="PANTHER" id="PTHR43174">
    <property type="entry name" value="UDP-N-ACETYLGLUCOSAMINE 2-EPIMERASE"/>
    <property type="match status" value="1"/>
</dbReference>
<dbReference type="GO" id="GO:0008761">
    <property type="term" value="F:UDP-N-acetylglucosamine 2-epimerase activity"/>
    <property type="evidence" value="ECO:0007669"/>
    <property type="project" value="UniProtKB-EC"/>
</dbReference>
<keyword evidence="1 3" id="KW-0413">Isomerase</keyword>
<proteinExistence type="inferred from homology"/>
<dbReference type="Pfam" id="PF02350">
    <property type="entry name" value="Epimerase_2"/>
    <property type="match status" value="1"/>
</dbReference>
<dbReference type="EC" id="5.1.3.14" evidence="3"/>
<organism evidence="3 4">
    <name type="scientific">Ectobacillus ponti</name>
    <dbReference type="NCBI Taxonomy" id="2961894"/>
    <lineage>
        <taxon>Bacteria</taxon>
        <taxon>Bacillati</taxon>
        <taxon>Bacillota</taxon>
        <taxon>Bacilli</taxon>
        <taxon>Bacillales</taxon>
        <taxon>Bacillaceae</taxon>
        <taxon>Ectobacillus</taxon>
    </lineage>
</organism>
<dbReference type="Gene3D" id="3.40.50.2000">
    <property type="entry name" value="Glycogen Phosphorylase B"/>
    <property type="match status" value="2"/>
</dbReference>
<reference evidence="3" key="1">
    <citation type="submission" date="2022-07" db="EMBL/GenBank/DDBJ databases">
        <authorList>
            <person name="Li W.-J."/>
            <person name="Deng Q.-Q."/>
        </authorList>
    </citation>
    <scope>NUCLEOTIDE SEQUENCE</scope>
    <source>
        <strain evidence="3">SYSU M60031</strain>
    </source>
</reference>
<dbReference type="RefSeq" id="WP_254758251.1">
    <property type="nucleotide sequence ID" value="NZ_JANCLT010000003.1"/>
</dbReference>
<dbReference type="InterPro" id="IPR003331">
    <property type="entry name" value="UDP_GlcNAc_Epimerase_2_dom"/>
</dbReference>
<comment type="caution">
    <text evidence="3">The sequence shown here is derived from an EMBL/GenBank/DDBJ whole genome shotgun (WGS) entry which is preliminary data.</text>
</comment>
<feature type="domain" description="UDP-N-acetylglucosamine 2-epimerase" evidence="2">
    <location>
        <begin position="28"/>
        <end position="356"/>
    </location>
</feature>
<dbReference type="AlphaFoldDB" id="A0AA42BP30"/>
<comment type="similarity">
    <text evidence="1">Belongs to the UDP-N-acetylglucosamine 2-epimerase family.</text>
</comment>
<dbReference type="InterPro" id="IPR029767">
    <property type="entry name" value="WecB-like"/>
</dbReference>
<dbReference type="PANTHER" id="PTHR43174:SF1">
    <property type="entry name" value="UDP-N-ACETYLGLUCOSAMINE 2-EPIMERASE"/>
    <property type="match status" value="1"/>
</dbReference>
<keyword evidence="4" id="KW-1185">Reference proteome</keyword>
<dbReference type="EMBL" id="JANCLT010000003">
    <property type="protein sequence ID" value="MCP8968337.1"/>
    <property type="molecule type" value="Genomic_DNA"/>
</dbReference>
<sequence>MKVATILGTRPELIRLSVIIHKLDQLAKEHILIHTGQNYTDSLSSLFFRQMDIRDPDYRVQLTSHAFGPQTGQMFQEVGSLLEQERPDCVLVLGDTNSALCAIVAERMGIPVYHMEAGNRCHDMLVPEEKNRRVIDAVSTYNLPYTMLSRENLLREGMHPQRIWVSGNPIYEVMQHYKQDIQSSTILEQLQLGEKQYMVVTAHRAENVDRKERLQHILAALEKLADEHKQPIICSWHPRTRARMAQFGLEVHHPLIQLMEPIGFFDFVKLQQHARCIITDSGTVQEESCILGVPSVTIRNSTERPETIMCGSNVLSGLDAGRITDCVNLMLQVQRTWELPEGYGDNSVSDKVVSMILGGVNHV</sequence>